<proteinExistence type="predicted"/>
<gene>
    <name evidence="1" type="ORF">RWE15_23505</name>
</gene>
<evidence type="ECO:0000313" key="2">
    <source>
        <dbReference type="Proteomes" id="UP001281447"/>
    </source>
</evidence>
<comment type="caution">
    <text evidence="1">The sequence shown here is derived from an EMBL/GenBank/DDBJ whole genome shotgun (WGS) entry which is preliminary data.</text>
</comment>
<dbReference type="InterPro" id="IPR010690">
    <property type="entry name" value="YqfD"/>
</dbReference>
<protein>
    <submittedName>
        <fullName evidence="1">Sporulation protein YqfD</fullName>
    </submittedName>
</protein>
<accession>A0ABU5CBL5</accession>
<sequence length="105" mass="11817">MAATLLSGLLILLLSNIVWKVEITGVPIDIEKKIAKELNNYGIHPGAWTFSLEPASDIQQDLLRDIPELLWVGVEKMGTTFHLEGVEKIVVKKRSCLRTKKSYRS</sequence>
<evidence type="ECO:0000313" key="1">
    <source>
        <dbReference type="EMBL" id="MDY0396719.1"/>
    </source>
</evidence>
<dbReference type="Proteomes" id="UP001281447">
    <property type="component" value="Unassembled WGS sequence"/>
</dbReference>
<reference evidence="1 2" key="1">
    <citation type="submission" date="2023-10" db="EMBL/GenBank/DDBJ databases">
        <title>Virgibacillus halophilus 5B73C genome.</title>
        <authorList>
            <person name="Miliotis G."/>
            <person name="Sengupta P."/>
            <person name="Hameed A."/>
            <person name="Chuvochina M."/>
            <person name="Mcdonagh F."/>
            <person name="Simpson A.C."/>
            <person name="Singh N.K."/>
            <person name="Rekha P.D."/>
            <person name="Raman K."/>
            <person name="Hugenholtz P."/>
            <person name="Venkateswaran K."/>
        </authorList>
    </citation>
    <scope>NUCLEOTIDE SEQUENCE [LARGE SCALE GENOMIC DNA]</scope>
    <source>
        <strain evidence="1 2">5B73C</strain>
    </source>
</reference>
<name>A0ABU5CBL5_9BACI</name>
<keyword evidence="2" id="KW-1185">Reference proteome</keyword>
<organism evidence="1 2">
    <name type="scientific">Tigheibacillus halophilus</name>
    <dbReference type="NCBI Taxonomy" id="361280"/>
    <lineage>
        <taxon>Bacteria</taxon>
        <taxon>Bacillati</taxon>
        <taxon>Bacillota</taxon>
        <taxon>Bacilli</taxon>
        <taxon>Bacillales</taxon>
        <taxon>Bacillaceae</taxon>
        <taxon>Tigheibacillus</taxon>
    </lineage>
</organism>
<dbReference type="EMBL" id="JAWDIP010000004">
    <property type="protein sequence ID" value="MDY0396719.1"/>
    <property type="molecule type" value="Genomic_DNA"/>
</dbReference>
<dbReference type="Pfam" id="PF06898">
    <property type="entry name" value="YqfD"/>
    <property type="match status" value="1"/>
</dbReference>